<evidence type="ECO:0000259" key="4">
    <source>
        <dbReference type="Pfam" id="PF00931"/>
    </source>
</evidence>
<feature type="domain" description="NB-ARC" evidence="4">
    <location>
        <begin position="9"/>
        <end position="98"/>
    </location>
</feature>
<evidence type="ECO:0000313" key="5">
    <source>
        <dbReference type="EMBL" id="KAF5463502.1"/>
    </source>
</evidence>
<dbReference type="InterPro" id="IPR027417">
    <property type="entry name" value="P-loop_NTPase"/>
</dbReference>
<dbReference type="InterPro" id="IPR002182">
    <property type="entry name" value="NB-ARC"/>
</dbReference>
<feature type="non-terminal residue" evidence="5">
    <location>
        <position position="1"/>
    </location>
</feature>
<proteinExistence type="predicted"/>
<sequence>MLDLKLDPNCKTERVRAGHLRARLEKDKEKKILVILDDIWKRLDLEEIGIIPSERCKVLLTSRDRHVLASEMVNEENSFKLNALGEEEAWNLFEKMAGDFVKDDLNLRNTAIEVAKACEGLPIALVTVSRALKDQKNSKIWKDALEAQIPLFALCSTRLLHFLSGLVEIWFRSAFIRWH</sequence>
<dbReference type="Proteomes" id="UP000619265">
    <property type="component" value="Unassembled WGS sequence"/>
</dbReference>
<dbReference type="GO" id="GO:0005524">
    <property type="term" value="F:ATP binding"/>
    <property type="evidence" value="ECO:0007669"/>
    <property type="project" value="UniProtKB-KW"/>
</dbReference>
<evidence type="ECO:0000256" key="3">
    <source>
        <dbReference type="ARBA" id="ARBA00022840"/>
    </source>
</evidence>
<evidence type="ECO:0000313" key="6">
    <source>
        <dbReference type="Proteomes" id="UP000619265"/>
    </source>
</evidence>
<accession>A0A833XBP7</accession>
<evidence type="ECO:0000256" key="2">
    <source>
        <dbReference type="ARBA" id="ARBA00022821"/>
    </source>
</evidence>
<dbReference type="PRINTS" id="PR00364">
    <property type="entry name" value="DISEASERSIST"/>
</dbReference>
<dbReference type="InterPro" id="IPR042197">
    <property type="entry name" value="Apaf_helical"/>
</dbReference>
<name>A0A833XBP7_JUGRE</name>
<dbReference type="InterPro" id="IPR050905">
    <property type="entry name" value="Plant_NBS-LRR"/>
</dbReference>
<keyword evidence="2" id="KW-0611">Plant defense</keyword>
<dbReference type="PANTHER" id="PTHR33463">
    <property type="entry name" value="NB-ARC DOMAIN-CONTAINING PROTEIN-RELATED"/>
    <property type="match status" value="1"/>
</dbReference>
<dbReference type="AlphaFoldDB" id="A0A833XBP7"/>
<dbReference type="Pfam" id="PF00931">
    <property type="entry name" value="NB-ARC"/>
    <property type="match status" value="1"/>
</dbReference>
<gene>
    <name evidence="5" type="ORF">F2P56_019409</name>
</gene>
<comment type="caution">
    <text evidence="5">The sequence shown here is derived from an EMBL/GenBank/DDBJ whole genome shotgun (WGS) entry which is preliminary data.</text>
</comment>
<dbReference type="Gene3D" id="3.40.50.300">
    <property type="entry name" value="P-loop containing nucleotide triphosphate hydrolases"/>
    <property type="match status" value="1"/>
</dbReference>
<dbReference type="GO" id="GO:0043531">
    <property type="term" value="F:ADP binding"/>
    <property type="evidence" value="ECO:0007669"/>
    <property type="project" value="InterPro"/>
</dbReference>
<organism evidence="5 6">
    <name type="scientific">Juglans regia</name>
    <name type="common">English walnut</name>
    <dbReference type="NCBI Taxonomy" id="51240"/>
    <lineage>
        <taxon>Eukaryota</taxon>
        <taxon>Viridiplantae</taxon>
        <taxon>Streptophyta</taxon>
        <taxon>Embryophyta</taxon>
        <taxon>Tracheophyta</taxon>
        <taxon>Spermatophyta</taxon>
        <taxon>Magnoliopsida</taxon>
        <taxon>eudicotyledons</taxon>
        <taxon>Gunneridae</taxon>
        <taxon>Pentapetalae</taxon>
        <taxon>rosids</taxon>
        <taxon>fabids</taxon>
        <taxon>Fagales</taxon>
        <taxon>Juglandaceae</taxon>
        <taxon>Juglans</taxon>
    </lineage>
</organism>
<dbReference type="SUPFAM" id="SSF52540">
    <property type="entry name" value="P-loop containing nucleoside triphosphate hydrolases"/>
    <property type="match status" value="1"/>
</dbReference>
<dbReference type="Gramene" id="Jr08_22230_p1">
    <property type="protein sequence ID" value="cds.Jr08_22230_p1"/>
    <property type="gene ID" value="Jr08_22230"/>
</dbReference>
<dbReference type="PANTHER" id="PTHR33463:SF215">
    <property type="entry name" value="NB-ARC DOMAIN DISEASE RESISTANCE PROTEIN"/>
    <property type="match status" value="1"/>
</dbReference>
<evidence type="ECO:0000256" key="1">
    <source>
        <dbReference type="ARBA" id="ARBA00022741"/>
    </source>
</evidence>
<reference evidence="5" key="1">
    <citation type="submission" date="2015-10" db="EMBL/GenBank/DDBJ databases">
        <authorList>
            <person name="Martinez-Garcia P.J."/>
            <person name="Crepeau M.W."/>
            <person name="Puiu D."/>
            <person name="Gonzalez-Ibeas D."/>
            <person name="Whalen J."/>
            <person name="Stevens K."/>
            <person name="Paul R."/>
            <person name="Butterfield T."/>
            <person name="Britton M."/>
            <person name="Reagan R."/>
            <person name="Chakraborty S."/>
            <person name="Walawage S.L."/>
            <person name="Vasquez-Gross H.A."/>
            <person name="Cardeno C."/>
            <person name="Famula R."/>
            <person name="Pratt K."/>
            <person name="Kuruganti S."/>
            <person name="Aradhya M.K."/>
            <person name="Leslie C.A."/>
            <person name="Dandekar A.M."/>
            <person name="Salzberg S.L."/>
            <person name="Wegrzyn J.L."/>
            <person name="Langley C.H."/>
            <person name="Neale D.B."/>
        </authorList>
    </citation>
    <scope>NUCLEOTIDE SEQUENCE</scope>
    <source>
        <tissue evidence="5">Leaves</tissue>
    </source>
</reference>
<protein>
    <recommendedName>
        <fullName evidence="4">NB-ARC domain-containing protein</fullName>
    </recommendedName>
</protein>
<dbReference type="EMBL" id="LIHL02000008">
    <property type="protein sequence ID" value="KAF5463502.1"/>
    <property type="molecule type" value="Genomic_DNA"/>
</dbReference>
<dbReference type="Gene3D" id="1.10.8.430">
    <property type="entry name" value="Helical domain of apoptotic protease-activating factors"/>
    <property type="match status" value="1"/>
</dbReference>
<dbReference type="GO" id="GO:0006952">
    <property type="term" value="P:defense response"/>
    <property type="evidence" value="ECO:0007669"/>
    <property type="project" value="UniProtKB-KW"/>
</dbReference>
<reference evidence="5" key="2">
    <citation type="submission" date="2020-03" db="EMBL/GenBank/DDBJ databases">
        <title>Walnut 2.0.</title>
        <authorList>
            <person name="Marrano A."/>
            <person name="Britton M."/>
            <person name="Zimin A.V."/>
            <person name="Zaini P.A."/>
            <person name="Workman R."/>
            <person name="Puiu D."/>
            <person name="Bianco L."/>
            <person name="Allen B.J."/>
            <person name="Troggio M."/>
            <person name="Leslie C.A."/>
            <person name="Timp W."/>
            <person name="Dendekar A."/>
            <person name="Salzberg S.L."/>
            <person name="Neale D.B."/>
        </authorList>
    </citation>
    <scope>NUCLEOTIDE SEQUENCE</scope>
    <source>
        <tissue evidence="5">Leaves</tissue>
    </source>
</reference>
<keyword evidence="1" id="KW-0547">Nucleotide-binding</keyword>
<keyword evidence="3" id="KW-0067">ATP-binding</keyword>